<gene>
    <name evidence="1" type="ORF">UFOPK1392_02419</name>
</gene>
<proteinExistence type="predicted"/>
<dbReference type="AlphaFoldDB" id="A0A6J5YFV9"/>
<protein>
    <submittedName>
        <fullName evidence="1">Unannotated protein</fullName>
    </submittedName>
</protein>
<accession>A0A6J5YFV9</accession>
<sequence length="206" mass="22035">MIHRRNREVALLGAGLVGKVRAFVGSGVPLTLDGVDHVERAVRLRVEAHVIEHEELGLGTEERGIGDTRGLEIGLGLLGDITRVTGVALVGDRIGHVAVDDRGLVLHERVDVAGVRIGDEHHVRFLNLLETTNRGAVETVALGEVVKREHVGGNGDVLHDAGKIDESKIDELAAFGLDVGQNFFGGAFLHGSSCMGCDRRNRSRVA</sequence>
<evidence type="ECO:0000313" key="1">
    <source>
        <dbReference type="EMBL" id="CAB4324643.1"/>
    </source>
</evidence>
<reference evidence="1" key="1">
    <citation type="submission" date="2020-05" db="EMBL/GenBank/DDBJ databases">
        <authorList>
            <person name="Chiriac C."/>
            <person name="Salcher M."/>
            <person name="Ghai R."/>
            <person name="Kavagutti S V."/>
        </authorList>
    </citation>
    <scope>NUCLEOTIDE SEQUENCE</scope>
</reference>
<name>A0A6J5YFV9_9ZZZZ</name>
<organism evidence="1">
    <name type="scientific">freshwater metagenome</name>
    <dbReference type="NCBI Taxonomy" id="449393"/>
    <lineage>
        <taxon>unclassified sequences</taxon>
        <taxon>metagenomes</taxon>
        <taxon>ecological metagenomes</taxon>
    </lineage>
</organism>
<dbReference type="EMBL" id="CAEMXZ010000186">
    <property type="protein sequence ID" value="CAB4324643.1"/>
    <property type="molecule type" value="Genomic_DNA"/>
</dbReference>